<name>A0A0D2GZ93_9EURO</name>
<dbReference type="GO" id="GO:0004497">
    <property type="term" value="F:monooxygenase activity"/>
    <property type="evidence" value="ECO:0007669"/>
    <property type="project" value="UniProtKB-KW"/>
</dbReference>
<comment type="similarity">
    <text evidence="2">Belongs to the cytochrome P450 family.</text>
</comment>
<dbReference type="PANTHER" id="PTHR46300">
    <property type="entry name" value="P450, PUTATIVE (EUROFUNG)-RELATED-RELATED"/>
    <property type="match status" value="1"/>
</dbReference>
<dbReference type="AlphaFoldDB" id="A0A0D2GZ93"/>
<evidence type="ECO:0000256" key="2">
    <source>
        <dbReference type="ARBA" id="ARBA00010617"/>
    </source>
</evidence>
<dbReference type="STRING" id="1442368.A0A0D2GZ93"/>
<evidence type="ECO:0000256" key="3">
    <source>
        <dbReference type="ARBA" id="ARBA00022723"/>
    </source>
</evidence>
<sequence length="478" mass="54824">MSLKFGSATVIAIKDREAIRDLWEKKSHIYSDRPPSYVARLLTQNHHAAFQSMNDEWRDRRKLMSHYFSPQKCDKIHAEYQNAEALALLCTLLDEPQNYYKLLKRYSAAVTGALTYGKRPKAFEEPLCQDVGAAMGYLAENMELGATPPVDEWPFSLLQLVPPSFAFWKRRAIEHGRRMDALFAKLWNEYLGRRELAPASNCLFDEFCSQNPGAKTGGSLGTWRWGLHSLQFLGGEILEGGADTTSSTLISFVMAMACWPEYQRKAQKEMDSVVGEDRTPQWSDYDNLPYIAQIQKETLRWRCVTVTGVPHVAREDDYYKGYLIPKGARTMQSTWALHMDEEYYEEPEKFNPDRYDQRTRLADHYQGNPDWKDRDHYAYGAGRRICPGMHIAERNLWRSISKIIWAFDISPAIDPRTGKPEHINTAAFTVNGQHSAFIGGANRVAKPFNVVIAPRSQARVETIKREYAEAEPLLSQFD</sequence>
<dbReference type="RefSeq" id="XP_013281587.1">
    <property type="nucleotide sequence ID" value="XM_013426133.1"/>
</dbReference>
<reference evidence="8 9" key="1">
    <citation type="submission" date="2015-01" db="EMBL/GenBank/DDBJ databases">
        <title>The Genome Sequence of Fonsecaea pedrosoi CBS 271.37.</title>
        <authorList>
            <consortium name="The Broad Institute Genomics Platform"/>
            <person name="Cuomo C."/>
            <person name="de Hoog S."/>
            <person name="Gorbushina A."/>
            <person name="Stielow B."/>
            <person name="Teixiera M."/>
            <person name="Abouelleil A."/>
            <person name="Chapman S.B."/>
            <person name="Priest M."/>
            <person name="Young S.K."/>
            <person name="Wortman J."/>
            <person name="Nusbaum C."/>
            <person name="Birren B."/>
        </authorList>
    </citation>
    <scope>NUCLEOTIDE SEQUENCE [LARGE SCALE GENOMIC DNA]</scope>
    <source>
        <strain evidence="8 9">CBS 271.37</strain>
    </source>
</reference>
<dbReference type="PANTHER" id="PTHR46300:SF2">
    <property type="entry name" value="CYTOCHROME P450 MONOOXYGENASE ALNH-RELATED"/>
    <property type="match status" value="1"/>
</dbReference>
<dbReference type="GeneID" id="25307102"/>
<gene>
    <name evidence="8" type="ORF">Z517_07612</name>
</gene>
<dbReference type="PRINTS" id="PR00463">
    <property type="entry name" value="EP450I"/>
</dbReference>
<dbReference type="VEuPathDB" id="FungiDB:Z517_07612"/>
<dbReference type="InterPro" id="IPR001128">
    <property type="entry name" value="Cyt_P450"/>
</dbReference>
<keyword evidence="4" id="KW-0560">Oxidoreductase</keyword>
<dbReference type="GO" id="GO:0016705">
    <property type="term" value="F:oxidoreductase activity, acting on paired donors, with incorporation or reduction of molecular oxygen"/>
    <property type="evidence" value="ECO:0007669"/>
    <property type="project" value="InterPro"/>
</dbReference>
<proteinExistence type="inferred from homology"/>
<keyword evidence="9" id="KW-1185">Reference proteome</keyword>
<protein>
    <recommendedName>
        <fullName evidence="10">Cytochrome P450</fullName>
    </recommendedName>
</protein>
<dbReference type="InterPro" id="IPR050364">
    <property type="entry name" value="Cytochrome_P450_fung"/>
</dbReference>
<evidence type="ECO:0000256" key="5">
    <source>
        <dbReference type="ARBA" id="ARBA00023004"/>
    </source>
</evidence>
<keyword evidence="5 7" id="KW-0408">Iron</keyword>
<dbReference type="InterPro" id="IPR036396">
    <property type="entry name" value="Cyt_P450_sf"/>
</dbReference>
<dbReference type="InterPro" id="IPR002401">
    <property type="entry name" value="Cyt_P450_E_grp-I"/>
</dbReference>
<feature type="binding site" description="axial binding residue" evidence="7">
    <location>
        <position position="386"/>
    </location>
    <ligand>
        <name>heme</name>
        <dbReference type="ChEBI" id="CHEBI:30413"/>
    </ligand>
    <ligandPart>
        <name>Fe</name>
        <dbReference type="ChEBI" id="CHEBI:18248"/>
    </ligandPart>
</feature>
<evidence type="ECO:0000313" key="9">
    <source>
        <dbReference type="Proteomes" id="UP000053029"/>
    </source>
</evidence>
<dbReference type="CDD" id="cd11065">
    <property type="entry name" value="CYP64-like"/>
    <property type="match status" value="1"/>
</dbReference>
<dbReference type="SUPFAM" id="SSF48264">
    <property type="entry name" value="Cytochrome P450"/>
    <property type="match status" value="1"/>
</dbReference>
<dbReference type="Gene3D" id="1.10.630.10">
    <property type="entry name" value="Cytochrome P450"/>
    <property type="match status" value="1"/>
</dbReference>
<dbReference type="GO" id="GO:0020037">
    <property type="term" value="F:heme binding"/>
    <property type="evidence" value="ECO:0007669"/>
    <property type="project" value="InterPro"/>
</dbReference>
<keyword evidence="6" id="KW-0503">Monooxygenase</keyword>
<comment type="cofactor">
    <cofactor evidence="1 7">
        <name>heme</name>
        <dbReference type="ChEBI" id="CHEBI:30413"/>
    </cofactor>
</comment>
<evidence type="ECO:0000256" key="4">
    <source>
        <dbReference type="ARBA" id="ARBA00023002"/>
    </source>
</evidence>
<evidence type="ECO:0008006" key="10">
    <source>
        <dbReference type="Google" id="ProtNLM"/>
    </source>
</evidence>
<dbReference type="GO" id="GO:0005506">
    <property type="term" value="F:iron ion binding"/>
    <property type="evidence" value="ECO:0007669"/>
    <property type="project" value="InterPro"/>
</dbReference>
<dbReference type="EMBL" id="KN846973">
    <property type="protein sequence ID" value="KIW77779.1"/>
    <property type="molecule type" value="Genomic_DNA"/>
</dbReference>
<dbReference type="HOGENOM" id="CLU_001570_2_1_1"/>
<keyword evidence="3 7" id="KW-0479">Metal-binding</keyword>
<organism evidence="8 9">
    <name type="scientific">Fonsecaea pedrosoi CBS 271.37</name>
    <dbReference type="NCBI Taxonomy" id="1442368"/>
    <lineage>
        <taxon>Eukaryota</taxon>
        <taxon>Fungi</taxon>
        <taxon>Dikarya</taxon>
        <taxon>Ascomycota</taxon>
        <taxon>Pezizomycotina</taxon>
        <taxon>Eurotiomycetes</taxon>
        <taxon>Chaetothyriomycetidae</taxon>
        <taxon>Chaetothyriales</taxon>
        <taxon>Herpotrichiellaceae</taxon>
        <taxon>Fonsecaea</taxon>
    </lineage>
</organism>
<evidence type="ECO:0000256" key="7">
    <source>
        <dbReference type="PIRSR" id="PIRSR602401-1"/>
    </source>
</evidence>
<dbReference type="Proteomes" id="UP000053029">
    <property type="component" value="Unassembled WGS sequence"/>
</dbReference>
<accession>A0A0D2GZ93</accession>
<evidence type="ECO:0000256" key="1">
    <source>
        <dbReference type="ARBA" id="ARBA00001971"/>
    </source>
</evidence>
<evidence type="ECO:0000313" key="8">
    <source>
        <dbReference type="EMBL" id="KIW77779.1"/>
    </source>
</evidence>
<dbReference type="Pfam" id="PF00067">
    <property type="entry name" value="p450"/>
    <property type="match status" value="1"/>
</dbReference>
<keyword evidence="7" id="KW-0349">Heme</keyword>
<evidence type="ECO:0000256" key="6">
    <source>
        <dbReference type="ARBA" id="ARBA00023033"/>
    </source>
</evidence>